<keyword evidence="3" id="KW-1185">Reference proteome</keyword>
<dbReference type="InterPro" id="IPR016181">
    <property type="entry name" value="Acyl_CoA_acyltransferase"/>
</dbReference>
<dbReference type="Pfam" id="PF00583">
    <property type="entry name" value="Acetyltransf_1"/>
    <property type="match status" value="1"/>
</dbReference>
<dbReference type="PROSITE" id="PS51186">
    <property type="entry name" value="GNAT"/>
    <property type="match status" value="1"/>
</dbReference>
<dbReference type="EMBL" id="CP095075">
    <property type="protein sequence ID" value="UOR13485.1"/>
    <property type="molecule type" value="Genomic_DNA"/>
</dbReference>
<proteinExistence type="predicted"/>
<evidence type="ECO:0000313" key="3">
    <source>
        <dbReference type="Proteomes" id="UP000830326"/>
    </source>
</evidence>
<dbReference type="CDD" id="cd04301">
    <property type="entry name" value="NAT_SF"/>
    <property type="match status" value="1"/>
</dbReference>
<dbReference type="InterPro" id="IPR000182">
    <property type="entry name" value="GNAT_dom"/>
</dbReference>
<dbReference type="Gene3D" id="3.40.630.30">
    <property type="match status" value="1"/>
</dbReference>
<evidence type="ECO:0000259" key="1">
    <source>
        <dbReference type="PROSITE" id="PS51186"/>
    </source>
</evidence>
<evidence type="ECO:0000313" key="2">
    <source>
        <dbReference type="EMBL" id="UOR13485.1"/>
    </source>
</evidence>
<dbReference type="RefSeq" id="WP_245035132.1">
    <property type="nucleotide sequence ID" value="NZ_CP095075.1"/>
</dbReference>
<dbReference type="Proteomes" id="UP000830326">
    <property type="component" value="Chromosome"/>
</dbReference>
<protein>
    <submittedName>
        <fullName evidence="2">GNAT family N-acetyltransferase</fullName>
    </submittedName>
</protein>
<name>A0ABY4HHY4_9BACI</name>
<accession>A0ABY4HHY4</accession>
<reference evidence="2" key="1">
    <citation type="submission" date="2022-04" db="EMBL/GenBank/DDBJ databases">
        <title>Halobacillus sp. isolated from saltern.</title>
        <authorList>
            <person name="Won M."/>
            <person name="Lee C.-M."/>
            <person name="Woen H.-Y."/>
            <person name="Kwon S.-W."/>
        </authorList>
    </citation>
    <scope>NUCLEOTIDE SEQUENCE</scope>
    <source>
        <strain evidence="2">SSHM10-5</strain>
    </source>
</reference>
<dbReference type="SUPFAM" id="SSF55729">
    <property type="entry name" value="Acyl-CoA N-acyltransferases (Nat)"/>
    <property type="match status" value="1"/>
</dbReference>
<sequence>MERNNEFTEYLHQKIMEYNKEFSLHHSLMKRQDSTQPINMIVMNRHNKWVGGMSAELYSNWLEIVDFWFAKSYRGIGIGTELLHKVESIARKRGADYSMITTFEFQARAFYEAKGYRIVGELKDYPPGSSFYTMVKGL</sequence>
<organism evidence="2 3">
    <name type="scientific">Halobacillus amylolyticus</name>
    <dbReference type="NCBI Taxonomy" id="2932259"/>
    <lineage>
        <taxon>Bacteria</taxon>
        <taxon>Bacillati</taxon>
        <taxon>Bacillota</taxon>
        <taxon>Bacilli</taxon>
        <taxon>Bacillales</taxon>
        <taxon>Bacillaceae</taxon>
        <taxon>Halobacillus</taxon>
    </lineage>
</organism>
<gene>
    <name evidence="2" type="ORF">MUO15_08540</name>
</gene>
<feature type="domain" description="N-acetyltransferase" evidence="1">
    <location>
        <begin position="1"/>
        <end position="138"/>
    </location>
</feature>